<dbReference type="KEGG" id="ngr:NAEGRDRAFT_67421"/>
<protein>
    <submittedName>
        <fullName evidence="1">Predicted protein</fullName>
    </submittedName>
</protein>
<dbReference type="eggNOG" id="KOG4704">
    <property type="taxonomic scope" value="Eukaryota"/>
</dbReference>
<gene>
    <name evidence="1" type="ORF">NAEGRDRAFT_67421</name>
</gene>
<dbReference type="STRING" id="5762.D2VEW9"/>
<dbReference type="OMA" id="KYMYPEM"/>
<dbReference type="InParanoid" id="D2VEW9"/>
<reference evidence="1 2" key="1">
    <citation type="journal article" date="2010" name="Cell">
        <title>The genome of Naegleria gruberi illuminates early eukaryotic versatility.</title>
        <authorList>
            <person name="Fritz-Laylin L.K."/>
            <person name="Prochnik S.E."/>
            <person name="Ginger M.L."/>
            <person name="Dacks J.B."/>
            <person name="Carpenter M.L."/>
            <person name="Field M.C."/>
            <person name="Kuo A."/>
            <person name="Paredez A."/>
            <person name="Chapman J."/>
            <person name="Pham J."/>
            <person name="Shu S."/>
            <person name="Neupane R."/>
            <person name="Cipriano M."/>
            <person name="Mancuso J."/>
            <person name="Tu H."/>
            <person name="Salamov A."/>
            <person name="Lindquist E."/>
            <person name="Shapiro H."/>
            <person name="Lucas S."/>
            <person name="Grigoriev I.V."/>
            <person name="Cande W.Z."/>
            <person name="Fulton C."/>
            <person name="Rokhsar D.S."/>
            <person name="Dawson S.C."/>
        </authorList>
    </citation>
    <scope>NUCLEOTIDE SEQUENCE [LARGE SCALE GENOMIC DNA]</scope>
    <source>
        <strain evidence="1 2">NEG-M</strain>
    </source>
</reference>
<dbReference type="InterPro" id="IPR053056">
    <property type="entry name" value="Lipid_Metab_Assoc_Protein"/>
</dbReference>
<name>D2VEW9_NAEGR</name>
<sequence length="449" mass="51691">MPQNRVAPSPNSEDEVDETVSLLKSQRLAAQRHDSGKFEMKKNDSEMVEKINQVSIVNPMIETNIVCLFVVKFDLKIGYRIEYQFQNESYPIDLGGIEFKCLPSGTHKLDTDIVMFRHVHNTQEFFGMACVDIFRSEELDRGSRIRAMGVICNEYRGMMAHASFLKKLLAKLNRCDESLEGKKTLSDCIQKLNNYFTANDSFNGSKKVRLSEITKIEIDNHLHFGSLVSLFYSYRENIFTLWKALLLKKRVLISTNVPIGLNGCSKVHAIHFLTYFAPQQNMQYIEKHFGNDIVFGYYVSLNDYQQIAKQDHYLACTCDEILETKKECFDILIKEKEIIIHDKELAKILKKSSSDVEKTKMLDDLLSRIQHMSRTEQEYLFRKYFAFINNQTILFLAMNDSINKKMIVTEKQSGALSLCGDDILFVKELAELIGLDIEFSSGSSFLCCC</sequence>
<evidence type="ECO:0000313" key="2">
    <source>
        <dbReference type="Proteomes" id="UP000006671"/>
    </source>
</evidence>
<dbReference type="PANTHER" id="PTHR28153">
    <property type="entry name" value="PROTEIN, PUTATIVE-RELATED"/>
    <property type="match status" value="1"/>
</dbReference>
<accession>D2VEW9</accession>
<proteinExistence type="predicted"/>
<dbReference type="Pfam" id="PF09804">
    <property type="entry name" value="DENND11"/>
    <property type="match status" value="1"/>
</dbReference>
<evidence type="ECO:0000313" key="1">
    <source>
        <dbReference type="EMBL" id="EFC44675.1"/>
    </source>
</evidence>
<dbReference type="EMBL" id="GG738867">
    <property type="protein sequence ID" value="EFC44675.1"/>
    <property type="molecule type" value="Genomic_DNA"/>
</dbReference>
<dbReference type="VEuPathDB" id="AmoebaDB:NAEGRDRAFT_67421"/>
<dbReference type="Proteomes" id="UP000006671">
    <property type="component" value="Unassembled WGS sequence"/>
</dbReference>
<dbReference type="OrthoDB" id="2152680at2759"/>
<organism evidence="2">
    <name type="scientific">Naegleria gruberi</name>
    <name type="common">Amoeba</name>
    <dbReference type="NCBI Taxonomy" id="5762"/>
    <lineage>
        <taxon>Eukaryota</taxon>
        <taxon>Discoba</taxon>
        <taxon>Heterolobosea</taxon>
        <taxon>Tetramitia</taxon>
        <taxon>Eutetramitia</taxon>
        <taxon>Vahlkampfiidae</taxon>
        <taxon>Naegleria</taxon>
    </lineage>
</organism>
<dbReference type="InterPro" id="IPR018626">
    <property type="entry name" value="LCHN/Anr2"/>
</dbReference>
<dbReference type="AlphaFoldDB" id="D2VEW9"/>
<dbReference type="PANTHER" id="PTHR28153:SF1">
    <property type="entry name" value="DUF4484 DOMAIN-CONTAINING PROTEIN"/>
    <property type="match status" value="1"/>
</dbReference>
<keyword evidence="2" id="KW-1185">Reference proteome</keyword>
<dbReference type="GO" id="GO:0005811">
    <property type="term" value="C:lipid droplet"/>
    <property type="evidence" value="ECO:0007669"/>
    <property type="project" value="TreeGrafter"/>
</dbReference>
<dbReference type="GeneID" id="8848603"/>
<dbReference type="RefSeq" id="XP_002677419.1">
    <property type="nucleotide sequence ID" value="XM_002677373.1"/>
</dbReference>